<keyword evidence="2" id="KW-0238">DNA-binding</keyword>
<feature type="domain" description="Tyr recombinase" evidence="4">
    <location>
        <begin position="208"/>
        <end position="398"/>
    </location>
</feature>
<dbReference type="InterPro" id="IPR025269">
    <property type="entry name" value="SAM-like_dom"/>
</dbReference>
<evidence type="ECO:0000256" key="3">
    <source>
        <dbReference type="ARBA" id="ARBA00023172"/>
    </source>
</evidence>
<dbReference type="InterPro" id="IPR002104">
    <property type="entry name" value="Integrase_catalytic"/>
</dbReference>
<evidence type="ECO:0000313" key="6">
    <source>
        <dbReference type="Proteomes" id="UP000474777"/>
    </source>
</evidence>
<dbReference type="InterPro" id="IPR010998">
    <property type="entry name" value="Integrase_recombinase_N"/>
</dbReference>
<evidence type="ECO:0000256" key="1">
    <source>
        <dbReference type="ARBA" id="ARBA00008857"/>
    </source>
</evidence>
<proteinExistence type="inferred from homology"/>
<dbReference type="GO" id="GO:0003677">
    <property type="term" value="F:DNA binding"/>
    <property type="evidence" value="ECO:0007669"/>
    <property type="project" value="UniProtKB-KW"/>
</dbReference>
<dbReference type="Pfam" id="PF13102">
    <property type="entry name" value="Phage_int_SAM_5"/>
    <property type="match status" value="1"/>
</dbReference>
<organism evidence="5 6">
    <name type="scientific">Pontibacter burrus</name>
    <dbReference type="NCBI Taxonomy" id="2704466"/>
    <lineage>
        <taxon>Bacteria</taxon>
        <taxon>Pseudomonadati</taxon>
        <taxon>Bacteroidota</taxon>
        <taxon>Cytophagia</taxon>
        <taxon>Cytophagales</taxon>
        <taxon>Hymenobacteraceae</taxon>
        <taxon>Pontibacter</taxon>
    </lineage>
</organism>
<dbReference type="Proteomes" id="UP000474777">
    <property type="component" value="Unassembled WGS sequence"/>
</dbReference>
<dbReference type="SUPFAM" id="SSF56349">
    <property type="entry name" value="DNA breaking-rejoining enzymes"/>
    <property type="match status" value="1"/>
</dbReference>
<keyword evidence="3" id="KW-0233">DNA recombination</keyword>
<gene>
    <name evidence="5" type="ORF">GXP69_04710</name>
</gene>
<dbReference type="PANTHER" id="PTHR30349">
    <property type="entry name" value="PHAGE INTEGRASE-RELATED"/>
    <property type="match status" value="1"/>
</dbReference>
<accession>A0A6B3LSN0</accession>
<dbReference type="RefSeq" id="WP_163912848.1">
    <property type="nucleotide sequence ID" value="NZ_JAAGWD010000001.1"/>
</dbReference>
<protein>
    <submittedName>
        <fullName evidence="5">Site-specific integrase</fullName>
    </submittedName>
</protein>
<sequence length="402" mass="45791">MATVKILLKTEKANAQGEVPLYLRIIKNRAAKYISLGIKLHPKHWNEKEKKVKKSHPNSQRLNNYLAVKIAEAEGVALSMETGEKAVSSVKIKEAVLGKKSESFLKYADAFIDGLEKNNQVSTAAKAKAIFSKLWEFLGKKDLLFDQLSVTFLKSYERHLKDKVGNSTNTIHANLKVFRRIINEAVSEDIVPYEQNPFLKFKLKLEKTTKIYLTEEQLLKIEELPLKAGTRKYHHRNMYVFAAYAGGLRISDILQLKWKHFDGERIIIDTHKTGSTVSIKLPSKAVGVLDRYRQEGRGQEDFIFPVLKPHKDYTNPRVLYRAISSATAYTNKDIRAIGLQIGIIGNLSFHSSRHTWATRALKKGMRIEYVSKLMGHASIKTTQIYAKIVSEELDKAMDVFED</sequence>
<dbReference type="CDD" id="cd01185">
    <property type="entry name" value="INTN1_C_like"/>
    <property type="match status" value="1"/>
</dbReference>
<dbReference type="PROSITE" id="PS51898">
    <property type="entry name" value="TYR_RECOMBINASE"/>
    <property type="match status" value="1"/>
</dbReference>
<dbReference type="Gene3D" id="1.10.150.130">
    <property type="match status" value="1"/>
</dbReference>
<dbReference type="Pfam" id="PF00589">
    <property type="entry name" value="Phage_integrase"/>
    <property type="match status" value="1"/>
</dbReference>
<dbReference type="EMBL" id="JAAGWD010000001">
    <property type="protein sequence ID" value="NEM96988.1"/>
    <property type="molecule type" value="Genomic_DNA"/>
</dbReference>
<dbReference type="GO" id="GO:0006310">
    <property type="term" value="P:DNA recombination"/>
    <property type="evidence" value="ECO:0007669"/>
    <property type="project" value="UniProtKB-KW"/>
</dbReference>
<comment type="similarity">
    <text evidence="1">Belongs to the 'phage' integrase family.</text>
</comment>
<evidence type="ECO:0000256" key="2">
    <source>
        <dbReference type="ARBA" id="ARBA00023125"/>
    </source>
</evidence>
<dbReference type="InterPro" id="IPR035386">
    <property type="entry name" value="Arm-DNA-bind_5"/>
</dbReference>
<dbReference type="InterPro" id="IPR011010">
    <property type="entry name" value="DNA_brk_join_enz"/>
</dbReference>
<reference evidence="5 6" key="1">
    <citation type="submission" date="2020-02" db="EMBL/GenBank/DDBJ databases">
        <authorList>
            <person name="Kim M.K."/>
        </authorList>
    </citation>
    <scope>NUCLEOTIDE SEQUENCE [LARGE SCALE GENOMIC DNA]</scope>
    <source>
        <strain evidence="5 6">BT327</strain>
    </source>
</reference>
<dbReference type="Pfam" id="PF17293">
    <property type="entry name" value="Arm-DNA-bind_5"/>
    <property type="match status" value="1"/>
</dbReference>
<keyword evidence="6" id="KW-1185">Reference proteome</keyword>
<evidence type="ECO:0000313" key="5">
    <source>
        <dbReference type="EMBL" id="NEM96988.1"/>
    </source>
</evidence>
<dbReference type="AlphaFoldDB" id="A0A6B3LSN0"/>
<dbReference type="GO" id="GO:0015074">
    <property type="term" value="P:DNA integration"/>
    <property type="evidence" value="ECO:0007669"/>
    <property type="project" value="InterPro"/>
</dbReference>
<name>A0A6B3LSN0_9BACT</name>
<dbReference type="Gene3D" id="1.10.443.10">
    <property type="entry name" value="Intergrase catalytic core"/>
    <property type="match status" value="1"/>
</dbReference>
<evidence type="ECO:0000259" key="4">
    <source>
        <dbReference type="PROSITE" id="PS51898"/>
    </source>
</evidence>
<dbReference type="InterPro" id="IPR050090">
    <property type="entry name" value="Tyrosine_recombinase_XerCD"/>
</dbReference>
<dbReference type="PANTHER" id="PTHR30349:SF64">
    <property type="entry name" value="PROPHAGE INTEGRASE INTD-RELATED"/>
    <property type="match status" value="1"/>
</dbReference>
<dbReference type="InterPro" id="IPR013762">
    <property type="entry name" value="Integrase-like_cat_sf"/>
</dbReference>
<comment type="caution">
    <text evidence="5">The sequence shown here is derived from an EMBL/GenBank/DDBJ whole genome shotgun (WGS) entry which is preliminary data.</text>
</comment>